<proteinExistence type="predicted"/>
<evidence type="ECO:0000313" key="3">
    <source>
        <dbReference type="EMBL" id="SDM68521.1"/>
    </source>
</evidence>
<evidence type="ECO:0000313" key="4">
    <source>
        <dbReference type="Proteomes" id="UP000187651"/>
    </source>
</evidence>
<dbReference type="EMBL" id="FNHZ01000002">
    <property type="protein sequence ID" value="SDM68521.1"/>
    <property type="molecule type" value="Genomic_DNA"/>
</dbReference>
<evidence type="ECO:0000259" key="2">
    <source>
        <dbReference type="Pfam" id="PF13290"/>
    </source>
</evidence>
<accession>A0A1G9V8P5</accession>
<evidence type="ECO:0000256" key="1">
    <source>
        <dbReference type="SAM" id="Phobius"/>
    </source>
</evidence>
<dbReference type="InterPro" id="IPR011990">
    <property type="entry name" value="TPR-like_helical_dom_sf"/>
</dbReference>
<keyword evidence="1" id="KW-0472">Membrane</keyword>
<sequence length="538" mass="59191">MSDNNNKNFDNDLNAKTQVINNKRVREEINDLEATKQINGDEISKILSENSKNIADNIKALDSNNQRSIDEEIEDSIKKMVAEETSVARAYMDLGKTESLKYQPDIKLVDDVDDTKIINPDDTVVVPEDKKKKLDKKTKYTIIAIAATVVILLAVIISVAIINNNSTKKSYSYNYDKGMEYYNDGDYSKATSYLKTASLTSKGKTNLELKMALYECYYKLEDYDSAIETLKDILSYDDEYDKAITALAKLYAKLEDGESLTELINTYKDTSMKKYIESYIVNAPTANKEAGEYDEDIELTLESSDSDTTIYYTVDGSEPTTKSTQYDGTAIKISTGTTTIKAIAVDNIGVVSDTFSAEYILVYGKPDAPDISPSSGTYAQGQVFSITNIPEGATAYYTLDGSTPTTSSTVYTDEVELPVGNIVVSAIIVSEHEQTSSVTKRNYVISASASYTRAECLSFLQDKLVNKGVLTSSTKLANGNAADFSYVSNTQVDSISMYIFKLIDKQTSQVIGTYGVSINYGTVYIISGSEGSYSSSVL</sequence>
<dbReference type="Proteomes" id="UP000187651">
    <property type="component" value="Unassembled WGS sequence"/>
</dbReference>
<dbReference type="AlphaFoldDB" id="A0A1G9V8P5"/>
<feature type="domain" description="GH29D-like beta-sandwich" evidence="2">
    <location>
        <begin position="373"/>
        <end position="439"/>
    </location>
</feature>
<dbReference type="InterPro" id="IPR059177">
    <property type="entry name" value="GH29D-like_dom"/>
</dbReference>
<dbReference type="Pfam" id="PF13290">
    <property type="entry name" value="CHB_HEX_C_1"/>
    <property type="match status" value="2"/>
</dbReference>
<dbReference type="OrthoDB" id="9802197at2"/>
<protein>
    <submittedName>
        <fullName evidence="3">Tetratricopeptide repeat-containing protein</fullName>
    </submittedName>
</protein>
<reference evidence="4" key="1">
    <citation type="submission" date="2016-10" db="EMBL/GenBank/DDBJ databases">
        <authorList>
            <person name="Varghese N."/>
            <person name="Submissions S."/>
        </authorList>
    </citation>
    <scope>NUCLEOTIDE SEQUENCE [LARGE SCALE GENOMIC DNA]</scope>
    <source>
        <strain evidence="4">M83</strain>
    </source>
</reference>
<gene>
    <name evidence="3" type="ORF">SAMN05216544_0859</name>
</gene>
<organism evidence="3 4">
    <name type="scientific">Lachnospira pectinoschiza</name>
    <dbReference type="NCBI Taxonomy" id="28052"/>
    <lineage>
        <taxon>Bacteria</taxon>
        <taxon>Bacillati</taxon>
        <taxon>Bacillota</taxon>
        <taxon>Clostridia</taxon>
        <taxon>Lachnospirales</taxon>
        <taxon>Lachnospiraceae</taxon>
        <taxon>Lachnospira</taxon>
    </lineage>
</organism>
<dbReference type="Gene3D" id="1.25.40.10">
    <property type="entry name" value="Tetratricopeptide repeat domain"/>
    <property type="match status" value="1"/>
</dbReference>
<keyword evidence="1" id="KW-0812">Transmembrane</keyword>
<feature type="transmembrane region" description="Helical" evidence="1">
    <location>
        <begin position="140"/>
        <end position="162"/>
    </location>
</feature>
<keyword evidence="1" id="KW-1133">Transmembrane helix</keyword>
<dbReference type="SUPFAM" id="SSF48452">
    <property type="entry name" value="TPR-like"/>
    <property type="match status" value="1"/>
</dbReference>
<keyword evidence="4" id="KW-1185">Reference proteome</keyword>
<name>A0A1G9V8P5_9FIRM</name>
<feature type="domain" description="GH29D-like beta-sandwich" evidence="2">
    <location>
        <begin position="289"/>
        <end position="355"/>
    </location>
</feature>
<dbReference type="RefSeq" id="WP_074521100.1">
    <property type="nucleotide sequence ID" value="NZ_FNHZ01000002.1"/>
</dbReference>
<dbReference type="Pfam" id="PF14559">
    <property type="entry name" value="TPR_19"/>
    <property type="match status" value="1"/>
</dbReference>